<proteinExistence type="predicted"/>
<gene>
    <name evidence="1" type="ORF">NLG97_g5149</name>
</gene>
<name>A0ACC1QTB3_9HYPO</name>
<reference evidence="1" key="1">
    <citation type="submission" date="2022-07" db="EMBL/GenBank/DDBJ databases">
        <title>Genome Sequence of Lecanicillium saksenae.</title>
        <authorList>
            <person name="Buettner E."/>
        </authorList>
    </citation>
    <scope>NUCLEOTIDE SEQUENCE</scope>
    <source>
        <strain evidence="1">VT-O1</strain>
    </source>
</reference>
<keyword evidence="2" id="KW-1185">Reference proteome</keyword>
<comment type="caution">
    <text evidence="1">The sequence shown here is derived from an EMBL/GenBank/DDBJ whole genome shotgun (WGS) entry which is preliminary data.</text>
</comment>
<protein>
    <submittedName>
        <fullName evidence="1">Uncharacterized protein</fullName>
    </submittedName>
</protein>
<evidence type="ECO:0000313" key="1">
    <source>
        <dbReference type="EMBL" id="KAJ3492786.1"/>
    </source>
</evidence>
<evidence type="ECO:0000313" key="2">
    <source>
        <dbReference type="Proteomes" id="UP001148737"/>
    </source>
</evidence>
<sequence>MRLWGSLLLSGLASGAALTRRDTSNGGALDNCPGYEASDVKTTDTGLTAKLSLAGKACNAYGDDLKDLILEVTYETDNRLHVKIQDADNQVYQVPESVFPRFSATSKASGSNLVFRHTASPFPST</sequence>
<dbReference type="EMBL" id="JANAKD010000559">
    <property type="protein sequence ID" value="KAJ3492786.1"/>
    <property type="molecule type" value="Genomic_DNA"/>
</dbReference>
<accession>A0ACC1QTB3</accession>
<dbReference type="Proteomes" id="UP001148737">
    <property type="component" value="Unassembled WGS sequence"/>
</dbReference>
<organism evidence="1 2">
    <name type="scientific">Lecanicillium saksenae</name>
    <dbReference type="NCBI Taxonomy" id="468837"/>
    <lineage>
        <taxon>Eukaryota</taxon>
        <taxon>Fungi</taxon>
        <taxon>Dikarya</taxon>
        <taxon>Ascomycota</taxon>
        <taxon>Pezizomycotina</taxon>
        <taxon>Sordariomycetes</taxon>
        <taxon>Hypocreomycetidae</taxon>
        <taxon>Hypocreales</taxon>
        <taxon>Cordycipitaceae</taxon>
        <taxon>Lecanicillium</taxon>
    </lineage>
</organism>